<dbReference type="Proteomes" id="UP000070700">
    <property type="component" value="Unassembled WGS sequence"/>
</dbReference>
<evidence type="ECO:0000313" key="3">
    <source>
        <dbReference type="EMBL" id="KUJ19846.1"/>
    </source>
</evidence>
<dbReference type="InterPro" id="IPR014729">
    <property type="entry name" value="Rossmann-like_a/b/a_fold"/>
</dbReference>
<feature type="compositionally biased region" description="Basic and acidic residues" evidence="1">
    <location>
        <begin position="353"/>
        <end position="376"/>
    </location>
</feature>
<feature type="compositionally biased region" description="Low complexity" evidence="1">
    <location>
        <begin position="68"/>
        <end position="77"/>
    </location>
</feature>
<dbReference type="GeneID" id="28817425"/>
<feature type="compositionally biased region" description="Acidic residues" evidence="1">
    <location>
        <begin position="413"/>
        <end position="431"/>
    </location>
</feature>
<feature type="compositionally biased region" description="Low complexity" evidence="1">
    <location>
        <begin position="1"/>
        <end position="11"/>
    </location>
</feature>
<feature type="compositionally biased region" description="Low complexity" evidence="1">
    <location>
        <begin position="18"/>
        <end position="31"/>
    </location>
</feature>
<evidence type="ECO:0000256" key="1">
    <source>
        <dbReference type="SAM" id="MobiDB-lite"/>
    </source>
</evidence>
<keyword evidence="4" id="KW-1185">Reference proteome</keyword>
<feature type="compositionally biased region" description="Basic and acidic residues" evidence="1">
    <location>
        <begin position="47"/>
        <end position="58"/>
    </location>
</feature>
<evidence type="ECO:0000313" key="4">
    <source>
        <dbReference type="Proteomes" id="UP000070700"/>
    </source>
</evidence>
<dbReference type="Gene3D" id="3.40.50.620">
    <property type="entry name" value="HUPs"/>
    <property type="match status" value="1"/>
</dbReference>
<feature type="domain" description="UspA" evidence="2">
    <location>
        <begin position="144"/>
        <end position="283"/>
    </location>
</feature>
<name>A0A194XI86_MOLSC</name>
<organism evidence="3 4">
    <name type="scientific">Mollisia scopiformis</name>
    <name type="common">Conifer needle endophyte fungus</name>
    <name type="synonym">Phialocephala scopiformis</name>
    <dbReference type="NCBI Taxonomy" id="149040"/>
    <lineage>
        <taxon>Eukaryota</taxon>
        <taxon>Fungi</taxon>
        <taxon>Dikarya</taxon>
        <taxon>Ascomycota</taxon>
        <taxon>Pezizomycotina</taxon>
        <taxon>Leotiomycetes</taxon>
        <taxon>Helotiales</taxon>
        <taxon>Mollisiaceae</taxon>
        <taxon>Mollisia</taxon>
    </lineage>
</organism>
<dbReference type="OrthoDB" id="843225at2759"/>
<dbReference type="STRING" id="149040.A0A194XI86"/>
<feature type="compositionally biased region" description="Low complexity" evidence="1">
    <location>
        <begin position="382"/>
        <end position="394"/>
    </location>
</feature>
<feature type="compositionally biased region" description="Polar residues" evidence="1">
    <location>
        <begin position="32"/>
        <end position="42"/>
    </location>
</feature>
<dbReference type="AlphaFoldDB" id="A0A194XI86"/>
<dbReference type="KEGG" id="psco:LY89DRAFT_462912"/>
<reference evidence="3 4" key="1">
    <citation type="submission" date="2015-10" db="EMBL/GenBank/DDBJ databases">
        <title>Full genome of DAOMC 229536 Phialocephala scopiformis, a fungal endophyte of spruce producing the potent anti-insectan compound rugulosin.</title>
        <authorList>
            <consortium name="DOE Joint Genome Institute"/>
            <person name="Walker A.K."/>
            <person name="Frasz S.L."/>
            <person name="Seifert K.A."/>
            <person name="Miller J.D."/>
            <person name="Mondo S.J."/>
            <person name="Labutti K."/>
            <person name="Lipzen A."/>
            <person name="Dockter R."/>
            <person name="Kennedy M."/>
            <person name="Grigoriev I.V."/>
            <person name="Spatafora J.W."/>
        </authorList>
    </citation>
    <scope>NUCLEOTIDE SEQUENCE [LARGE SCALE GENOMIC DNA]</scope>
    <source>
        <strain evidence="3 4">CBS 120377</strain>
    </source>
</reference>
<dbReference type="EMBL" id="KQ947410">
    <property type="protein sequence ID" value="KUJ19846.1"/>
    <property type="molecule type" value="Genomic_DNA"/>
</dbReference>
<dbReference type="PANTHER" id="PTHR47815:SF1">
    <property type="entry name" value="UNIVERSAL STRESS PROTEIN A FAMILY PROTEIN C25B2.10"/>
    <property type="match status" value="1"/>
</dbReference>
<feature type="region of interest" description="Disordered" evidence="1">
    <location>
        <begin position="350"/>
        <end position="443"/>
    </location>
</feature>
<feature type="compositionally biased region" description="Acidic residues" evidence="1">
    <location>
        <begin position="490"/>
        <end position="503"/>
    </location>
</feature>
<dbReference type="SUPFAM" id="SSF52402">
    <property type="entry name" value="Adenine nucleotide alpha hydrolases-like"/>
    <property type="match status" value="1"/>
</dbReference>
<dbReference type="PANTHER" id="PTHR47815">
    <property type="entry name" value="UNIVERSAL STRESS PROTEIN A FAMILY PROTEIN C25B2.10"/>
    <property type="match status" value="1"/>
</dbReference>
<accession>A0A194XI86</accession>
<dbReference type="RefSeq" id="XP_018074201.1">
    <property type="nucleotide sequence ID" value="XM_018207699.1"/>
</dbReference>
<sequence>MSSDSSTSPTSPGRPVASETSSPPISPLTLPGTNDSSTSFTSARLDPIIEHVKADHVQRNPSLRYRVSSSSSISFKSNGAHKPTGSTKAKPPSRVRERSPPAESRFQNHVSFDNFAGGEPTEKNTISFTLNVKHKGYQYKRRSRTFMVGIDENDYSDIALTWMLDELVDDGDEVICIRVVDKDSKNVSDRNVERRQYQKDAKNLMARIQERSDVNKAISIVLEYAVGKTQITFGKMIQLYEPAMLIVGTRGRSLGGIQGLINQRNSFSKWCLQYSPIPVVVVRPTEKRLKKKEKREQDPTRQDYARILKESGIEEHETEIGSRSNSIFEATNEPDVEAHEVAAALGLPAHFDPTLKPHNPDSERNSRKLSKVDSERNQATNSSLSPDSRPSSPSAVKDSPKIQIESSTLSGEESSEGEEGEEDEEEEEGDFDVVPGHTLLGDEDEIFEIERKKKLHAMEVGEAAALARSSRKISVGSADSSGSIPGGAPLDDDADGDADDDMR</sequence>
<dbReference type="Pfam" id="PF00582">
    <property type="entry name" value="Usp"/>
    <property type="match status" value="1"/>
</dbReference>
<feature type="region of interest" description="Disordered" evidence="1">
    <location>
        <begin position="1"/>
        <end position="107"/>
    </location>
</feature>
<evidence type="ECO:0000259" key="2">
    <source>
        <dbReference type="Pfam" id="PF00582"/>
    </source>
</evidence>
<proteinExistence type="predicted"/>
<feature type="region of interest" description="Disordered" evidence="1">
    <location>
        <begin position="463"/>
        <end position="503"/>
    </location>
</feature>
<dbReference type="InterPro" id="IPR006016">
    <property type="entry name" value="UspA"/>
</dbReference>
<protein>
    <recommendedName>
        <fullName evidence="2">UspA domain-containing protein</fullName>
    </recommendedName>
</protein>
<gene>
    <name evidence="3" type="ORF">LY89DRAFT_462912</name>
</gene>
<dbReference type="InParanoid" id="A0A194XI86"/>
<dbReference type="CDD" id="cd23659">
    <property type="entry name" value="USP_At3g01520-like"/>
    <property type="match status" value="1"/>
</dbReference>